<dbReference type="EMBL" id="CP036271">
    <property type="protein sequence ID" value="QDT55545.1"/>
    <property type="molecule type" value="Genomic_DNA"/>
</dbReference>
<evidence type="ECO:0000256" key="1">
    <source>
        <dbReference type="SAM" id="MobiDB-lite"/>
    </source>
</evidence>
<dbReference type="OrthoDB" id="240568at2"/>
<dbReference type="Proteomes" id="UP000315700">
    <property type="component" value="Chromosome"/>
</dbReference>
<reference evidence="2 3" key="1">
    <citation type="submission" date="2019-02" db="EMBL/GenBank/DDBJ databases">
        <title>Deep-cultivation of Planctomycetes and their phenomic and genomic characterization uncovers novel biology.</title>
        <authorList>
            <person name="Wiegand S."/>
            <person name="Jogler M."/>
            <person name="Boedeker C."/>
            <person name="Pinto D."/>
            <person name="Vollmers J."/>
            <person name="Rivas-Marin E."/>
            <person name="Kohn T."/>
            <person name="Peeters S.H."/>
            <person name="Heuer A."/>
            <person name="Rast P."/>
            <person name="Oberbeckmann S."/>
            <person name="Bunk B."/>
            <person name="Jeske O."/>
            <person name="Meyerdierks A."/>
            <person name="Storesund J.E."/>
            <person name="Kallscheuer N."/>
            <person name="Luecker S."/>
            <person name="Lage O.M."/>
            <person name="Pohl T."/>
            <person name="Merkel B.J."/>
            <person name="Hornburger P."/>
            <person name="Mueller R.-W."/>
            <person name="Bruemmer F."/>
            <person name="Labrenz M."/>
            <person name="Spormann A.M."/>
            <person name="Op den Camp H."/>
            <person name="Overmann J."/>
            <person name="Amann R."/>
            <person name="Jetten M.S.M."/>
            <person name="Mascher T."/>
            <person name="Medema M.H."/>
            <person name="Devos D.P."/>
            <person name="Kaster A.-K."/>
            <person name="Ovreas L."/>
            <person name="Rohde M."/>
            <person name="Galperin M.Y."/>
            <person name="Jogler C."/>
        </authorList>
    </citation>
    <scope>NUCLEOTIDE SEQUENCE [LARGE SCALE GENOMIC DNA]</scope>
    <source>
        <strain evidence="2 3">Pan44</strain>
    </source>
</reference>
<gene>
    <name evidence="2" type="ORF">Pan44_35890</name>
</gene>
<dbReference type="RefSeq" id="WP_145031432.1">
    <property type="nucleotide sequence ID" value="NZ_CP036271.1"/>
</dbReference>
<evidence type="ECO:0000313" key="2">
    <source>
        <dbReference type="EMBL" id="QDT55545.1"/>
    </source>
</evidence>
<dbReference type="KEGG" id="ccos:Pan44_35890"/>
<dbReference type="InParanoid" id="A0A517SHF2"/>
<feature type="region of interest" description="Disordered" evidence="1">
    <location>
        <begin position="1"/>
        <end position="23"/>
    </location>
</feature>
<dbReference type="Pfam" id="PF12006">
    <property type="entry name" value="DUF3500"/>
    <property type="match status" value="1"/>
</dbReference>
<evidence type="ECO:0000313" key="3">
    <source>
        <dbReference type="Proteomes" id="UP000315700"/>
    </source>
</evidence>
<protein>
    <recommendedName>
        <fullName evidence="4">DUF3500 domain-containing protein</fullName>
    </recommendedName>
</protein>
<dbReference type="AlphaFoldDB" id="A0A517SHF2"/>
<keyword evidence="3" id="KW-1185">Reference proteome</keyword>
<proteinExistence type="predicted"/>
<name>A0A517SHF2_9PLAN</name>
<dbReference type="InterPro" id="IPR021889">
    <property type="entry name" value="DUF3500"/>
</dbReference>
<sequence>MQPRKSCPDCVESLNVDSSSPVTDRSESVEIKHVDRRLFMSTAAAGAAITVLPKSAFSDTPSRPEPENLVEKLYESLTDTQRSKICFAWDHTDKRGLLRTHVSNNWSITDAKTMNVGGSFFTADQRDMIEAIFYGLYNPEWHGRVKKQLQDDAGGYGKAQTIALFGEPGKGKFEFVMTGRHLTIRCDGNSTDHVAFGGPIFYGHQASKEFDEQKDHVGNVFWPQALKANSLYKMLDGKQQKQALVKEAPDESEVKFQGAKGSLPGIRIAELSSDQVGVVKGVLDSLIEPYRVSDQDEAKKCLEKQGGLEKCSLAFYQSDDIGEDGVWDIWRLEGPSFVWHFRGSPHVHVWVNVADDPSPVLNAVG</sequence>
<organism evidence="2 3">
    <name type="scientific">Caulifigura coniformis</name>
    <dbReference type="NCBI Taxonomy" id="2527983"/>
    <lineage>
        <taxon>Bacteria</taxon>
        <taxon>Pseudomonadati</taxon>
        <taxon>Planctomycetota</taxon>
        <taxon>Planctomycetia</taxon>
        <taxon>Planctomycetales</taxon>
        <taxon>Planctomycetaceae</taxon>
        <taxon>Caulifigura</taxon>
    </lineage>
</organism>
<accession>A0A517SHF2</accession>
<evidence type="ECO:0008006" key="4">
    <source>
        <dbReference type="Google" id="ProtNLM"/>
    </source>
</evidence>